<sequence length="61" mass="6393">MARIGVLAFIALLLTSVARADEFTELFQWVKDNGGMAGDFVATVNSACMINAGATTGNIMP</sequence>
<accession>A0A699ZLC5</accession>
<feature type="signal peptide" evidence="1">
    <location>
        <begin position="1"/>
        <end position="20"/>
    </location>
</feature>
<feature type="chain" id="PRO_5025615797" evidence="1">
    <location>
        <begin position="21"/>
        <end position="61"/>
    </location>
</feature>
<gene>
    <name evidence="2" type="ORF">HaLaN_16727</name>
</gene>
<keyword evidence="3" id="KW-1185">Reference proteome</keyword>
<evidence type="ECO:0000313" key="2">
    <source>
        <dbReference type="EMBL" id="GFH19726.1"/>
    </source>
</evidence>
<dbReference type="EMBL" id="BLLF01001511">
    <property type="protein sequence ID" value="GFH19726.1"/>
    <property type="molecule type" value="Genomic_DNA"/>
</dbReference>
<keyword evidence="1" id="KW-0732">Signal</keyword>
<dbReference type="AlphaFoldDB" id="A0A699ZLC5"/>
<evidence type="ECO:0000256" key="1">
    <source>
        <dbReference type="SAM" id="SignalP"/>
    </source>
</evidence>
<protein>
    <submittedName>
        <fullName evidence="2">Uncharacterized protein</fullName>
    </submittedName>
</protein>
<dbReference type="Proteomes" id="UP000485058">
    <property type="component" value="Unassembled WGS sequence"/>
</dbReference>
<organism evidence="2 3">
    <name type="scientific">Haematococcus lacustris</name>
    <name type="common">Green alga</name>
    <name type="synonym">Haematococcus pluvialis</name>
    <dbReference type="NCBI Taxonomy" id="44745"/>
    <lineage>
        <taxon>Eukaryota</taxon>
        <taxon>Viridiplantae</taxon>
        <taxon>Chlorophyta</taxon>
        <taxon>core chlorophytes</taxon>
        <taxon>Chlorophyceae</taxon>
        <taxon>CS clade</taxon>
        <taxon>Chlamydomonadales</taxon>
        <taxon>Haematococcaceae</taxon>
        <taxon>Haematococcus</taxon>
    </lineage>
</organism>
<proteinExistence type="predicted"/>
<evidence type="ECO:0000313" key="3">
    <source>
        <dbReference type="Proteomes" id="UP000485058"/>
    </source>
</evidence>
<reference evidence="2 3" key="1">
    <citation type="submission" date="2020-02" db="EMBL/GenBank/DDBJ databases">
        <title>Draft genome sequence of Haematococcus lacustris strain NIES-144.</title>
        <authorList>
            <person name="Morimoto D."/>
            <person name="Nakagawa S."/>
            <person name="Yoshida T."/>
            <person name="Sawayama S."/>
        </authorList>
    </citation>
    <scope>NUCLEOTIDE SEQUENCE [LARGE SCALE GENOMIC DNA]</scope>
    <source>
        <strain evidence="2 3">NIES-144</strain>
    </source>
</reference>
<name>A0A699ZLC5_HAELA</name>
<comment type="caution">
    <text evidence="2">The sequence shown here is derived from an EMBL/GenBank/DDBJ whole genome shotgun (WGS) entry which is preliminary data.</text>
</comment>